<protein>
    <submittedName>
        <fullName evidence="5">NAD(P)/FAD-dependent oxidoreductase</fullName>
    </submittedName>
</protein>
<dbReference type="PRINTS" id="PR00368">
    <property type="entry name" value="FADPNR"/>
</dbReference>
<dbReference type="EMBL" id="RQHW01000033">
    <property type="protein sequence ID" value="TGN19270.1"/>
    <property type="molecule type" value="Genomic_DNA"/>
</dbReference>
<dbReference type="GO" id="GO:0016491">
    <property type="term" value="F:oxidoreductase activity"/>
    <property type="evidence" value="ECO:0007669"/>
    <property type="project" value="UniProtKB-KW"/>
</dbReference>
<reference evidence="5" key="1">
    <citation type="journal article" date="2019" name="PLoS Negl. Trop. Dis.">
        <title>Revisiting the worldwide diversity of Leptospira species in the environment.</title>
        <authorList>
            <person name="Vincent A.T."/>
            <person name="Schiettekatte O."/>
            <person name="Bourhy P."/>
            <person name="Veyrier F.J."/>
            <person name="Picardeau M."/>
        </authorList>
    </citation>
    <scope>NUCLEOTIDE SEQUENCE [LARGE SCALE GENOMIC DNA]</scope>
    <source>
        <strain evidence="5">201300427</strain>
    </source>
</reference>
<gene>
    <name evidence="5" type="ORF">EHS15_10170</name>
</gene>
<dbReference type="PANTHER" id="PTHR48105">
    <property type="entry name" value="THIOREDOXIN REDUCTASE 1-RELATED-RELATED"/>
    <property type="match status" value="1"/>
</dbReference>
<organism evidence="5 6">
    <name type="scientific">Leptospira idonii</name>
    <dbReference type="NCBI Taxonomy" id="1193500"/>
    <lineage>
        <taxon>Bacteria</taxon>
        <taxon>Pseudomonadati</taxon>
        <taxon>Spirochaetota</taxon>
        <taxon>Spirochaetia</taxon>
        <taxon>Leptospirales</taxon>
        <taxon>Leptospiraceae</taxon>
        <taxon>Leptospira</taxon>
    </lineage>
</organism>
<dbReference type="PRINTS" id="PR00469">
    <property type="entry name" value="PNDRDTASEII"/>
</dbReference>
<dbReference type="Pfam" id="PF07992">
    <property type="entry name" value="Pyr_redox_2"/>
    <property type="match status" value="1"/>
</dbReference>
<proteinExistence type="predicted"/>
<evidence type="ECO:0000313" key="6">
    <source>
        <dbReference type="Proteomes" id="UP000298058"/>
    </source>
</evidence>
<dbReference type="InterPro" id="IPR023753">
    <property type="entry name" value="FAD/NAD-binding_dom"/>
</dbReference>
<keyword evidence="2" id="KW-0560">Oxidoreductase</keyword>
<keyword evidence="3" id="KW-1133">Transmembrane helix</keyword>
<dbReference type="RefSeq" id="WP_135760465.1">
    <property type="nucleotide sequence ID" value="NZ_RQHW01000033.1"/>
</dbReference>
<keyword evidence="3" id="KW-0472">Membrane</keyword>
<keyword evidence="1" id="KW-0285">Flavoprotein</keyword>
<keyword evidence="6" id="KW-1185">Reference proteome</keyword>
<sequence>MKNSENTWETIIIGGSFAGLSAALALGRSRRKVLIIDHEKPCNRFTPHSHNLLTHDGKPPFEIKRIAKEELAHYPNLHFLNSAAIKVSSSESYFGIKTEDGEFHLGRKLLFATGVIDVLPNLPGFAESWGVSIFHCPYCHGYEVKEQNLGIMANGDIGFEAVRLLSQWSKQLTLFTNGPSLLKEEQTAKLKAKGIPVIETEIREFVQNNGYVKKVVFLDGTFVTPQAVMARVPFVQHSHLPAELGVVLNEMGHIQVDGFQRTNLKGVYAAGDNTTMFRSLSTAIAQGGLAGAMINKELLEEDF</sequence>
<dbReference type="SUPFAM" id="SSF51905">
    <property type="entry name" value="FAD/NAD(P)-binding domain"/>
    <property type="match status" value="1"/>
</dbReference>
<name>A0A4R9LY94_9LEPT</name>
<accession>A0A4R9LY94</accession>
<dbReference type="Gene3D" id="3.50.50.60">
    <property type="entry name" value="FAD/NAD(P)-binding domain"/>
    <property type="match status" value="2"/>
</dbReference>
<feature type="transmembrane region" description="Helical" evidence="3">
    <location>
        <begin position="6"/>
        <end position="26"/>
    </location>
</feature>
<dbReference type="InterPro" id="IPR050097">
    <property type="entry name" value="Ferredoxin-NADP_redctase_2"/>
</dbReference>
<evidence type="ECO:0000256" key="1">
    <source>
        <dbReference type="ARBA" id="ARBA00022630"/>
    </source>
</evidence>
<dbReference type="OrthoDB" id="9806179at2"/>
<evidence type="ECO:0000256" key="2">
    <source>
        <dbReference type="ARBA" id="ARBA00023002"/>
    </source>
</evidence>
<evidence type="ECO:0000313" key="5">
    <source>
        <dbReference type="EMBL" id="TGN19270.1"/>
    </source>
</evidence>
<dbReference type="Proteomes" id="UP000298058">
    <property type="component" value="Unassembled WGS sequence"/>
</dbReference>
<evidence type="ECO:0000256" key="3">
    <source>
        <dbReference type="SAM" id="Phobius"/>
    </source>
</evidence>
<comment type="caution">
    <text evidence="5">The sequence shown here is derived from an EMBL/GenBank/DDBJ whole genome shotgun (WGS) entry which is preliminary data.</text>
</comment>
<feature type="domain" description="FAD/NAD(P)-binding" evidence="4">
    <location>
        <begin position="10"/>
        <end position="287"/>
    </location>
</feature>
<dbReference type="AlphaFoldDB" id="A0A4R9LY94"/>
<dbReference type="InterPro" id="IPR036188">
    <property type="entry name" value="FAD/NAD-bd_sf"/>
</dbReference>
<keyword evidence="3" id="KW-0812">Transmembrane</keyword>
<evidence type="ECO:0000259" key="4">
    <source>
        <dbReference type="Pfam" id="PF07992"/>
    </source>
</evidence>